<dbReference type="Pfam" id="PF00905">
    <property type="entry name" value="Transpeptidase"/>
    <property type="match status" value="1"/>
</dbReference>
<keyword evidence="11 16" id="KW-1133">Transmembrane helix</keyword>
<keyword evidence="14 16" id="KW-0131">Cell cycle</keyword>
<evidence type="ECO:0000259" key="17">
    <source>
        <dbReference type="Pfam" id="PF00905"/>
    </source>
</evidence>
<protein>
    <recommendedName>
        <fullName evidence="16">Peptidoglycan D,D-transpeptidase FtsI</fullName>
        <ecNumber evidence="16">3.4.16.4</ecNumber>
    </recommendedName>
    <alternativeName>
        <fullName evidence="16">Penicillin-binding protein 3</fullName>
        <shortName evidence="16">PBP-3</shortName>
    </alternativeName>
</protein>
<evidence type="ECO:0000256" key="11">
    <source>
        <dbReference type="ARBA" id="ARBA00022989"/>
    </source>
</evidence>
<dbReference type="AlphaFoldDB" id="A0A4R1K1S6"/>
<dbReference type="SUPFAM" id="SSF56519">
    <property type="entry name" value="Penicillin binding protein dimerisation domain"/>
    <property type="match status" value="1"/>
</dbReference>
<dbReference type="GO" id="GO:0006508">
    <property type="term" value="P:proteolysis"/>
    <property type="evidence" value="ECO:0007669"/>
    <property type="project" value="UniProtKB-KW"/>
</dbReference>
<keyword evidence="8 16" id="KW-0378">Hydrolase</keyword>
<comment type="caution">
    <text evidence="19">The sequence shown here is derived from an EMBL/GenBank/DDBJ whole genome shotgun (WGS) entry which is preliminary data.</text>
</comment>
<dbReference type="EC" id="3.4.16.4" evidence="16"/>
<keyword evidence="13 16" id="KW-0717">Septation</keyword>
<keyword evidence="20" id="KW-1185">Reference proteome</keyword>
<dbReference type="Proteomes" id="UP000295565">
    <property type="component" value="Unassembled WGS sequence"/>
</dbReference>
<keyword evidence="9 16" id="KW-0133">Cell shape</keyword>
<evidence type="ECO:0000256" key="6">
    <source>
        <dbReference type="ARBA" id="ARBA00022670"/>
    </source>
</evidence>
<dbReference type="SUPFAM" id="SSF56601">
    <property type="entry name" value="beta-lactamase/transpeptidase-like"/>
    <property type="match status" value="1"/>
</dbReference>
<evidence type="ECO:0000256" key="4">
    <source>
        <dbReference type="ARBA" id="ARBA00022618"/>
    </source>
</evidence>
<evidence type="ECO:0000256" key="7">
    <source>
        <dbReference type="ARBA" id="ARBA00022692"/>
    </source>
</evidence>
<comment type="pathway">
    <text evidence="16">Cell wall biogenesis; peptidoglycan biosynthesis.</text>
</comment>
<dbReference type="GO" id="GO:0008658">
    <property type="term" value="F:penicillin binding"/>
    <property type="evidence" value="ECO:0007669"/>
    <property type="project" value="InterPro"/>
</dbReference>
<dbReference type="GO" id="GO:0043093">
    <property type="term" value="P:FtsZ-dependent cytokinesis"/>
    <property type="evidence" value="ECO:0007669"/>
    <property type="project" value="UniProtKB-UniRule"/>
</dbReference>
<dbReference type="HAMAP" id="MF_02080">
    <property type="entry name" value="FtsI_transpept"/>
    <property type="match status" value="1"/>
</dbReference>
<dbReference type="InterPro" id="IPR050515">
    <property type="entry name" value="Beta-lactam/transpept"/>
</dbReference>
<evidence type="ECO:0000256" key="15">
    <source>
        <dbReference type="ARBA" id="ARBA00023316"/>
    </source>
</evidence>
<feature type="transmembrane region" description="Helical" evidence="16">
    <location>
        <begin position="12"/>
        <end position="36"/>
    </location>
</feature>
<evidence type="ECO:0000256" key="8">
    <source>
        <dbReference type="ARBA" id="ARBA00022801"/>
    </source>
</evidence>
<dbReference type="InterPro" id="IPR001460">
    <property type="entry name" value="PCN-bd_Tpept"/>
</dbReference>
<evidence type="ECO:0000256" key="1">
    <source>
        <dbReference type="ARBA" id="ARBA00004370"/>
    </source>
</evidence>
<evidence type="ECO:0000256" key="9">
    <source>
        <dbReference type="ARBA" id="ARBA00022960"/>
    </source>
</evidence>
<keyword evidence="6 16" id="KW-0645">Protease</keyword>
<evidence type="ECO:0000256" key="5">
    <source>
        <dbReference type="ARBA" id="ARBA00022645"/>
    </source>
</evidence>
<dbReference type="InterPro" id="IPR005311">
    <property type="entry name" value="PBP_dimer"/>
</dbReference>
<dbReference type="GO" id="GO:0009252">
    <property type="term" value="P:peptidoglycan biosynthetic process"/>
    <property type="evidence" value="ECO:0007669"/>
    <property type="project" value="UniProtKB-UniRule"/>
</dbReference>
<dbReference type="RefSeq" id="WP_131912486.1">
    <property type="nucleotide sequence ID" value="NZ_OU594967.1"/>
</dbReference>
<evidence type="ECO:0000256" key="14">
    <source>
        <dbReference type="ARBA" id="ARBA00023306"/>
    </source>
</evidence>
<keyword evidence="12 16" id="KW-0472">Membrane</keyword>
<dbReference type="OrthoDB" id="9789078at2"/>
<feature type="domain" description="Penicillin-binding protein dimerisation" evidence="18">
    <location>
        <begin position="62"/>
        <end position="211"/>
    </location>
</feature>
<evidence type="ECO:0000259" key="18">
    <source>
        <dbReference type="Pfam" id="PF03717"/>
    </source>
</evidence>
<dbReference type="EMBL" id="SMGD01000012">
    <property type="protein sequence ID" value="TCK57958.1"/>
    <property type="molecule type" value="Genomic_DNA"/>
</dbReference>
<dbReference type="GO" id="GO:0008955">
    <property type="term" value="F:peptidoglycan glycosyltransferase activity"/>
    <property type="evidence" value="ECO:0007669"/>
    <property type="project" value="InterPro"/>
</dbReference>
<dbReference type="GO" id="GO:0008360">
    <property type="term" value="P:regulation of cell shape"/>
    <property type="evidence" value="ECO:0007669"/>
    <property type="project" value="UniProtKB-KW"/>
</dbReference>
<reference evidence="19 20" key="1">
    <citation type="submission" date="2019-03" db="EMBL/GenBank/DDBJ databases">
        <title>Genomic Encyclopedia of Type Strains, Phase IV (KMG-IV): sequencing the most valuable type-strain genomes for metagenomic binning, comparative biology and taxonomic classification.</title>
        <authorList>
            <person name="Goeker M."/>
        </authorList>
    </citation>
    <scope>NUCLEOTIDE SEQUENCE [LARGE SCALE GENOMIC DNA]</scope>
    <source>
        <strain evidence="19 20">DSM 18577</strain>
    </source>
</reference>
<feature type="domain" description="Penicillin-binding protein transpeptidase" evidence="17">
    <location>
        <begin position="252"/>
        <end position="547"/>
    </location>
</feature>
<organism evidence="19 20">
    <name type="scientific">Celerinatantimonas diazotrophica</name>
    <dbReference type="NCBI Taxonomy" id="412034"/>
    <lineage>
        <taxon>Bacteria</taxon>
        <taxon>Pseudomonadati</taxon>
        <taxon>Pseudomonadota</taxon>
        <taxon>Gammaproteobacteria</taxon>
        <taxon>Celerinatantimonadaceae</taxon>
        <taxon>Celerinatantimonas</taxon>
    </lineage>
</organism>
<dbReference type="GO" id="GO:0009002">
    <property type="term" value="F:serine-type D-Ala-D-Ala carboxypeptidase activity"/>
    <property type="evidence" value="ECO:0007669"/>
    <property type="project" value="UniProtKB-UniRule"/>
</dbReference>
<dbReference type="PANTHER" id="PTHR30627:SF1">
    <property type="entry name" value="PEPTIDOGLYCAN D,D-TRANSPEPTIDASE FTSI"/>
    <property type="match status" value="1"/>
</dbReference>
<comment type="function">
    <text evidence="16">Catalyzes cross-linking of the peptidoglycan cell wall at the division septum.</text>
</comment>
<keyword evidence="4 16" id="KW-0132">Cell division</keyword>
<gene>
    <name evidence="16" type="primary">ftsI</name>
    <name evidence="19" type="ORF">EV690_1662</name>
</gene>
<dbReference type="Gene3D" id="3.40.710.10">
    <property type="entry name" value="DD-peptidase/beta-lactamase superfamily"/>
    <property type="match status" value="1"/>
</dbReference>
<name>A0A4R1K1S6_9GAMM</name>
<accession>A0A4R1K1S6</accession>
<evidence type="ECO:0000256" key="16">
    <source>
        <dbReference type="HAMAP-Rule" id="MF_02080"/>
    </source>
</evidence>
<dbReference type="Gene3D" id="3.30.450.330">
    <property type="match status" value="1"/>
</dbReference>
<dbReference type="Gene3D" id="3.90.1310.10">
    <property type="entry name" value="Penicillin-binding protein 2a (Domain 2)"/>
    <property type="match status" value="1"/>
</dbReference>
<keyword evidence="10 16" id="KW-0573">Peptidoglycan synthesis</keyword>
<evidence type="ECO:0000256" key="3">
    <source>
        <dbReference type="ARBA" id="ARBA00022519"/>
    </source>
</evidence>
<feature type="active site" description="Acyl-ester intermediate" evidence="16">
    <location>
        <position position="299"/>
    </location>
</feature>
<evidence type="ECO:0000313" key="19">
    <source>
        <dbReference type="EMBL" id="TCK57958.1"/>
    </source>
</evidence>
<evidence type="ECO:0000256" key="2">
    <source>
        <dbReference type="ARBA" id="ARBA00022475"/>
    </source>
</evidence>
<comment type="catalytic activity">
    <reaction evidence="16">
        <text>Preferential cleavage: (Ac)2-L-Lys-D-Ala-|-D-Ala. Also transpeptidation of peptidyl-alanyl moieties that are N-acyl substituents of D-alanine.</text>
        <dbReference type="EC" id="3.4.16.4"/>
    </reaction>
</comment>
<dbReference type="InterPro" id="IPR012338">
    <property type="entry name" value="Beta-lactam/transpept-like"/>
</dbReference>
<evidence type="ECO:0000256" key="12">
    <source>
        <dbReference type="ARBA" id="ARBA00023136"/>
    </source>
</evidence>
<dbReference type="GO" id="GO:0005886">
    <property type="term" value="C:plasma membrane"/>
    <property type="evidence" value="ECO:0007669"/>
    <property type="project" value="UniProtKB-SubCell"/>
</dbReference>
<evidence type="ECO:0000256" key="13">
    <source>
        <dbReference type="ARBA" id="ARBA00023210"/>
    </source>
</evidence>
<sequence>MKRKPKLGNLYIRWRFIVVIISVALVFSALVGRVAYIQVVNAKQLISQGNKRSVRVETTREQRGMITDRHGSELAISVPVQAIWADPLRIQQHHSFDKRRQWQALAKVLHTNVKDLESRLDNPKRRFVYLRRQVSSSLADYVSKLDIPGVYLKPESRRFYPTGEISAHLVGFVNIDDHGQEGIERSYDKWLSGKPGERLVRQDRLGRTIEDLSVIKQQQPGHSIELSLDQRIQTLAYRELKREVEATKATSGSVVVIDIRTGEVLAMANSPSFNPNDRSQLQSYRYRNRAVTDAYEPGSTMKPFIMLTALEKGVANKDTIINNRPGYIRIGHHIVRDDEVLGPMSLTTILEKSSNIGAATLAIRSGINSVMQTFYKVGFGNVLGTGLDGESTGIVPQRRHWSDFELATMAFGYGLTVTPLQLAHAYSILGSGGIDRPVSLLKLNKAPKGHRVFDRKHTEMVLKMLQSVVSDQGTAPKARVAGYQVAGKTGTSRKADAGGYSDNYVALFAGVAPVSNPRLAIAVVINNPKGDRYYGGQIAAPVFSKVMSGSLQYLNVPPDGQGIRLVSLDDGSTIQDKDDEG</sequence>
<dbReference type="Pfam" id="PF03717">
    <property type="entry name" value="PBP_dimer"/>
    <property type="match status" value="1"/>
</dbReference>
<dbReference type="PANTHER" id="PTHR30627">
    <property type="entry name" value="PEPTIDOGLYCAN D,D-TRANSPEPTIDASE"/>
    <property type="match status" value="1"/>
</dbReference>
<evidence type="ECO:0000256" key="10">
    <source>
        <dbReference type="ARBA" id="ARBA00022984"/>
    </source>
</evidence>
<comment type="similarity">
    <text evidence="16">Belongs to the transpeptidase family. FtsI subfamily.</text>
</comment>
<evidence type="ECO:0000313" key="20">
    <source>
        <dbReference type="Proteomes" id="UP000295565"/>
    </source>
</evidence>
<dbReference type="UniPathway" id="UPA00219"/>
<dbReference type="InterPro" id="IPR036138">
    <property type="entry name" value="PBP_dimer_sf"/>
</dbReference>
<keyword evidence="7 16" id="KW-0812">Transmembrane</keyword>
<dbReference type="GO" id="GO:0071555">
    <property type="term" value="P:cell wall organization"/>
    <property type="evidence" value="ECO:0007669"/>
    <property type="project" value="UniProtKB-KW"/>
</dbReference>
<keyword evidence="2 16" id="KW-1003">Cell membrane</keyword>
<dbReference type="GO" id="GO:0000917">
    <property type="term" value="P:division septum assembly"/>
    <property type="evidence" value="ECO:0007669"/>
    <property type="project" value="UniProtKB-KW"/>
</dbReference>
<proteinExistence type="inferred from homology"/>
<keyword evidence="5 16" id="KW-0121">Carboxypeptidase</keyword>
<keyword evidence="15 16" id="KW-0961">Cell wall biogenesis/degradation</keyword>
<keyword evidence="3 16" id="KW-0997">Cell inner membrane</keyword>
<comment type="subcellular location">
    <subcellularLocation>
        <location evidence="16">Cell inner membrane</location>
        <topology evidence="16">Single-pass membrane protein</topology>
    </subcellularLocation>
    <subcellularLocation>
        <location evidence="1">Membrane</location>
    </subcellularLocation>
</comment>
<dbReference type="InterPro" id="IPR037532">
    <property type="entry name" value="FtsI_transpept"/>
</dbReference>